<dbReference type="SFLD" id="SFLDS00029">
    <property type="entry name" value="Radical_SAM"/>
    <property type="match status" value="1"/>
</dbReference>
<evidence type="ECO:0000313" key="7">
    <source>
        <dbReference type="EMBL" id="BDG02900.1"/>
    </source>
</evidence>
<dbReference type="Gene3D" id="3.20.20.70">
    <property type="entry name" value="Aldolase class I"/>
    <property type="match status" value="1"/>
</dbReference>
<dbReference type="PANTHER" id="PTHR43075">
    <property type="entry name" value="FORMATE LYASE ACTIVATING ENZYME, PUTATIVE (AFU_ORTHOLOGUE AFUA_2G15630)-RELATED"/>
    <property type="match status" value="1"/>
</dbReference>
<dbReference type="Pfam" id="PF04055">
    <property type="entry name" value="Radical_SAM"/>
    <property type="match status" value="1"/>
</dbReference>
<dbReference type="InterPro" id="IPR007197">
    <property type="entry name" value="rSAM"/>
</dbReference>
<dbReference type="PIRSF" id="PIRSF004869">
    <property type="entry name" value="PflX_prd"/>
    <property type="match status" value="1"/>
</dbReference>
<comment type="cofactor">
    <cofactor evidence="1">
        <name>[4Fe-4S] cluster</name>
        <dbReference type="ChEBI" id="CHEBI:49883"/>
    </cofactor>
</comment>
<name>A0ABM7WTS3_9BACT</name>
<proteinExistence type="predicted"/>
<evidence type="ECO:0000256" key="4">
    <source>
        <dbReference type="ARBA" id="ARBA00023004"/>
    </source>
</evidence>
<dbReference type="EMBL" id="AP025591">
    <property type="protein sequence ID" value="BDG02900.1"/>
    <property type="molecule type" value="Genomic_DNA"/>
</dbReference>
<protein>
    <submittedName>
        <fullName evidence="7">Radical SAM protein</fullName>
    </submittedName>
</protein>
<keyword evidence="5" id="KW-0411">Iron-sulfur</keyword>
<keyword evidence="3" id="KW-0479">Metal-binding</keyword>
<dbReference type="InterPro" id="IPR013785">
    <property type="entry name" value="Aldolase_TIM"/>
</dbReference>
<sequence>MAAMRGVPVDTRAREPAYVRLLASGELDERARIASRHLESCDLCGRHCRVNRKESARGAVCRTGERARVDAAFPHFGEEACLTGWAGSGTIFFSWCNLRCVYCQNWQLSWAGEGREVEPEELAGMMLSLQRVGCHNVNLVSPSHVVAQVLAALPIAACEGLRLPLVYNSGGYDSPEALALLDGVIDIYMPDMKYADPDLARRYSHVRDYVAVSRAAVREMHRQVGELVVDPDGIARRGLLVRHLVLPGGLSGTEEVLRFVAEELSPDTHVNLMGQYRPCFRAFEHETLARRPTAAELHEARDAASRLGLRRLDPASVR</sequence>
<evidence type="ECO:0000256" key="5">
    <source>
        <dbReference type="ARBA" id="ARBA00023014"/>
    </source>
</evidence>
<keyword evidence="4" id="KW-0408">Iron</keyword>
<evidence type="ECO:0000256" key="3">
    <source>
        <dbReference type="ARBA" id="ARBA00022723"/>
    </source>
</evidence>
<dbReference type="PANTHER" id="PTHR43075:SF1">
    <property type="entry name" value="FORMATE LYASE ACTIVATING ENZYME, PUTATIVE (AFU_ORTHOLOGUE AFUA_2G15630)-RELATED"/>
    <property type="match status" value="1"/>
</dbReference>
<feature type="domain" description="Radical SAM core" evidence="6">
    <location>
        <begin position="91"/>
        <end position="221"/>
    </location>
</feature>
<dbReference type="InterPro" id="IPR016431">
    <property type="entry name" value="Pyrv-formate_lyase-activ_prd"/>
</dbReference>
<accession>A0ABM7WTS3</accession>
<reference evidence="8" key="1">
    <citation type="journal article" date="2022" name="Int. J. Syst. Evol. Microbiol.">
        <title>Anaeromyxobacter oryzae sp. nov., Anaeromyxobacter diazotrophicus sp. nov. and Anaeromyxobacter paludicola sp. nov., isolated from paddy soils.</title>
        <authorList>
            <person name="Itoh H."/>
            <person name="Xu Z."/>
            <person name="Mise K."/>
            <person name="Masuda Y."/>
            <person name="Ushijima N."/>
            <person name="Hayakawa C."/>
            <person name="Shiratori Y."/>
            <person name="Senoo K."/>
        </authorList>
    </citation>
    <scope>NUCLEOTIDE SEQUENCE [LARGE SCALE GENOMIC DNA]</scope>
    <source>
        <strain evidence="8">Red232</strain>
    </source>
</reference>
<dbReference type="SUPFAM" id="SSF102114">
    <property type="entry name" value="Radical SAM enzymes"/>
    <property type="match status" value="1"/>
</dbReference>
<evidence type="ECO:0000259" key="6">
    <source>
        <dbReference type="Pfam" id="PF04055"/>
    </source>
</evidence>
<evidence type="ECO:0000313" key="8">
    <source>
        <dbReference type="Proteomes" id="UP001162891"/>
    </source>
</evidence>
<dbReference type="SFLD" id="SFLDG01099">
    <property type="entry name" value="Uncharacterised_Radical_SAM_Su"/>
    <property type="match status" value="1"/>
</dbReference>
<dbReference type="InterPro" id="IPR058240">
    <property type="entry name" value="rSAM_sf"/>
</dbReference>
<organism evidence="7 8">
    <name type="scientific">Anaeromyxobacter oryzae</name>
    <dbReference type="NCBI Taxonomy" id="2918170"/>
    <lineage>
        <taxon>Bacteria</taxon>
        <taxon>Pseudomonadati</taxon>
        <taxon>Myxococcota</taxon>
        <taxon>Myxococcia</taxon>
        <taxon>Myxococcales</taxon>
        <taxon>Cystobacterineae</taxon>
        <taxon>Anaeromyxobacteraceae</taxon>
        <taxon>Anaeromyxobacter</taxon>
    </lineage>
</organism>
<keyword evidence="2" id="KW-0949">S-adenosyl-L-methionine</keyword>
<dbReference type="Proteomes" id="UP001162891">
    <property type="component" value="Chromosome"/>
</dbReference>
<gene>
    <name evidence="7" type="ORF">AMOR_18960</name>
</gene>
<evidence type="ECO:0000256" key="2">
    <source>
        <dbReference type="ARBA" id="ARBA00022691"/>
    </source>
</evidence>
<dbReference type="InterPro" id="IPR040085">
    <property type="entry name" value="MJ0674-like"/>
</dbReference>
<evidence type="ECO:0000256" key="1">
    <source>
        <dbReference type="ARBA" id="ARBA00001966"/>
    </source>
</evidence>
<keyword evidence="8" id="KW-1185">Reference proteome</keyword>